<reference evidence="1 2" key="1">
    <citation type="submission" date="2016-04" db="EMBL/GenBank/DDBJ databases">
        <title>Draft genome sequence of freshwater magnetotactic bacteria Magnetospirillum marisnigri SP-1 and Magnetospirillum moscoviense BB-1.</title>
        <authorList>
            <person name="Koziaeva V."/>
            <person name="Dziuba M.V."/>
            <person name="Ivanov T.M."/>
            <person name="Kuznetsov B."/>
            <person name="Grouzdev D.S."/>
        </authorList>
    </citation>
    <scope>NUCLEOTIDE SEQUENCE [LARGE SCALE GENOMIC DNA]</scope>
    <source>
        <strain evidence="1 2">SP-1</strain>
    </source>
</reference>
<dbReference type="InterPro" id="IPR054240">
    <property type="entry name" value="DUF6967"/>
</dbReference>
<evidence type="ECO:0000313" key="1">
    <source>
        <dbReference type="EMBL" id="OAN50580.1"/>
    </source>
</evidence>
<proteinExistence type="predicted"/>
<dbReference type="STRING" id="1285242.A6A04_17920"/>
<dbReference type="OrthoDB" id="7361181at2"/>
<name>A0A178MP60_9PROT</name>
<dbReference type="Proteomes" id="UP000078428">
    <property type="component" value="Unassembled WGS sequence"/>
</dbReference>
<dbReference type="Pfam" id="PF22295">
    <property type="entry name" value="DUF6967"/>
    <property type="match status" value="1"/>
</dbReference>
<gene>
    <name evidence="1" type="ORF">A6A04_17920</name>
</gene>
<accession>A0A178MP60</accession>
<comment type="caution">
    <text evidence="1">The sequence shown here is derived from an EMBL/GenBank/DDBJ whole genome shotgun (WGS) entry which is preliminary data.</text>
</comment>
<dbReference type="EMBL" id="LWQT01000052">
    <property type="protein sequence ID" value="OAN50580.1"/>
    <property type="molecule type" value="Genomic_DNA"/>
</dbReference>
<sequence length="75" mass="8467">MSDDTIRHPEEAVATLATINAPWSREITFQQVDHDSGLKILRMRIKEGRARFTIIDLDQPTVAAMRAVMDQWSGG</sequence>
<organism evidence="1 2">
    <name type="scientific">Paramagnetospirillum marisnigri</name>
    <dbReference type="NCBI Taxonomy" id="1285242"/>
    <lineage>
        <taxon>Bacteria</taxon>
        <taxon>Pseudomonadati</taxon>
        <taxon>Pseudomonadota</taxon>
        <taxon>Alphaproteobacteria</taxon>
        <taxon>Rhodospirillales</taxon>
        <taxon>Magnetospirillaceae</taxon>
        <taxon>Paramagnetospirillum</taxon>
    </lineage>
</organism>
<keyword evidence="2" id="KW-1185">Reference proteome</keyword>
<protein>
    <submittedName>
        <fullName evidence="1">Uncharacterized protein</fullName>
    </submittedName>
</protein>
<evidence type="ECO:0000313" key="2">
    <source>
        <dbReference type="Proteomes" id="UP000078428"/>
    </source>
</evidence>
<dbReference type="AlphaFoldDB" id="A0A178MP60"/>
<dbReference type="RefSeq" id="WP_068492218.1">
    <property type="nucleotide sequence ID" value="NZ_LWQT01000052.1"/>
</dbReference>